<evidence type="ECO:0000256" key="1">
    <source>
        <dbReference type="SAM" id="MobiDB-lite"/>
    </source>
</evidence>
<reference evidence="2" key="1">
    <citation type="submission" date="2019-08" db="EMBL/GenBank/DDBJ databases">
        <title>The genome of the North American firefly Photinus pyralis.</title>
        <authorList>
            <consortium name="Photinus pyralis genome working group"/>
            <person name="Fallon T.R."/>
            <person name="Sander Lower S.E."/>
            <person name="Weng J.-K."/>
        </authorList>
    </citation>
    <scope>NUCLEOTIDE SEQUENCE</scope>
    <source>
        <strain evidence="2">TRF0915ILg1</strain>
        <tissue evidence="2">Whole body</tissue>
    </source>
</reference>
<protein>
    <submittedName>
        <fullName evidence="2">Uncharacterized protein</fullName>
    </submittedName>
</protein>
<proteinExistence type="predicted"/>
<dbReference type="EMBL" id="VTPC01003080">
    <property type="protein sequence ID" value="KAF2899045.1"/>
    <property type="molecule type" value="Genomic_DNA"/>
</dbReference>
<feature type="region of interest" description="Disordered" evidence="1">
    <location>
        <begin position="189"/>
        <end position="228"/>
    </location>
</feature>
<evidence type="ECO:0000313" key="2">
    <source>
        <dbReference type="EMBL" id="KAF2899045.1"/>
    </source>
</evidence>
<name>A0A8K0D406_IGNLU</name>
<feature type="region of interest" description="Disordered" evidence="1">
    <location>
        <begin position="359"/>
        <end position="393"/>
    </location>
</feature>
<evidence type="ECO:0000313" key="3">
    <source>
        <dbReference type="Proteomes" id="UP000801492"/>
    </source>
</evidence>
<keyword evidence="3" id="KW-1185">Reference proteome</keyword>
<dbReference type="Proteomes" id="UP000801492">
    <property type="component" value="Unassembled WGS sequence"/>
</dbReference>
<organism evidence="2 3">
    <name type="scientific">Ignelater luminosus</name>
    <name type="common">Cucubano</name>
    <name type="synonym">Pyrophorus luminosus</name>
    <dbReference type="NCBI Taxonomy" id="2038154"/>
    <lineage>
        <taxon>Eukaryota</taxon>
        <taxon>Metazoa</taxon>
        <taxon>Ecdysozoa</taxon>
        <taxon>Arthropoda</taxon>
        <taxon>Hexapoda</taxon>
        <taxon>Insecta</taxon>
        <taxon>Pterygota</taxon>
        <taxon>Neoptera</taxon>
        <taxon>Endopterygota</taxon>
        <taxon>Coleoptera</taxon>
        <taxon>Polyphaga</taxon>
        <taxon>Elateriformia</taxon>
        <taxon>Elateroidea</taxon>
        <taxon>Elateridae</taxon>
        <taxon>Agrypninae</taxon>
        <taxon>Pyrophorini</taxon>
        <taxon>Ignelater</taxon>
    </lineage>
</organism>
<comment type="caution">
    <text evidence="2">The sequence shown here is derived from an EMBL/GenBank/DDBJ whole genome shotgun (WGS) entry which is preliminary data.</text>
</comment>
<feature type="compositionally biased region" description="Basic and acidic residues" evidence="1">
    <location>
        <begin position="208"/>
        <end position="219"/>
    </location>
</feature>
<dbReference type="AlphaFoldDB" id="A0A8K0D406"/>
<sequence>MESKASNTNMTLLEVNDKKFSKKKYVKPYLMRRSKNRPNPKLLKQEVENYFSEIKQLRVQLAIKRSSLPRVVQATKVEIKPNPKINIISIHSMPRATGIKKQEATTKNLSVKAASCRTLRSRKSTKAPNIKIHPVSFIPKTAELVHLKRPVDKDFKMIPLAESMEITESKTKSKNIEINNIKLYENQQETKNGKLDTKKKEKRQKQHNKFDENKKDNRQKINNKLDTSKKQVKLKITEKRETNKKEELQEINNNNKLGTTQKECQLKINKEELVTSKKDKLDTNKKEDQQEINNNRLDTIQKEGQLKINNKELVTSKEVNQKEIKDKLDTNEKEDRQEIKNNRLGTIKKVDQLKINNEELDTNKKTNQKETTDKLDPSKKEDQHEINNNKLDTYTVDQQGTPIVRIEKRIRIRFGRGKGSVKRHKARSH</sequence>
<accession>A0A8K0D406</accession>
<feature type="compositionally biased region" description="Basic and acidic residues" evidence="1">
    <location>
        <begin position="361"/>
        <end position="387"/>
    </location>
</feature>
<gene>
    <name evidence="2" type="ORF">ILUMI_07132</name>
</gene>